<sequence>MTARTACVVLLLSLVLPLAGCQREEEGPLAISGKVFVFNYRVARATYLLTLARNAPLPDESYAEATFENPAGGEPLRIREKIFPFWDKVTLESPALHCVRKEHPYAVSIRIVNASGKLLQSLETTVISSMDQSVLPAKPLVIGPVYTENPEVFKADGTMDFSPEKGCDYGDKQG</sequence>
<proteinExistence type="predicted"/>
<accession>A0A6M1RZV0</accession>
<keyword evidence="3" id="KW-1185">Reference proteome</keyword>
<name>A0A6M1RZV0_9HYPH</name>
<dbReference type="AlphaFoldDB" id="A0A6M1RZV0"/>
<evidence type="ECO:0000313" key="3">
    <source>
        <dbReference type="Proteomes" id="UP000477849"/>
    </source>
</evidence>
<organism evidence="2 3">
    <name type="scientific">Rhizobium daejeonense</name>
    <dbReference type="NCBI Taxonomy" id="240521"/>
    <lineage>
        <taxon>Bacteria</taxon>
        <taxon>Pseudomonadati</taxon>
        <taxon>Pseudomonadota</taxon>
        <taxon>Alphaproteobacteria</taxon>
        <taxon>Hyphomicrobiales</taxon>
        <taxon>Rhizobiaceae</taxon>
        <taxon>Rhizobium/Agrobacterium group</taxon>
        <taxon>Rhizobium</taxon>
    </lineage>
</organism>
<feature type="signal peptide" evidence="1">
    <location>
        <begin position="1"/>
        <end position="21"/>
    </location>
</feature>
<feature type="chain" id="PRO_5026672738" evidence="1">
    <location>
        <begin position="22"/>
        <end position="174"/>
    </location>
</feature>
<evidence type="ECO:0000256" key="1">
    <source>
        <dbReference type="SAM" id="SignalP"/>
    </source>
</evidence>
<comment type="caution">
    <text evidence="2">The sequence shown here is derived from an EMBL/GenBank/DDBJ whole genome shotgun (WGS) entry which is preliminary data.</text>
</comment>
<gene>
    <name evidence="2" type="ORF">G6N76_12970</name>
</gene>
<protein>
    <submittedName>
        <fullName evidence="2">Uncharacterized protein</fullName>
    </submittedName>
</protein>
<reference evidence="2 3" key="1">
    <citation type="submission" date="2020-02" db="EMBL/GenBank/DDBJ databases">
        <title>Genome sequence of the type strain CCBAU10050 of Rhizobium daejeonense.</title>
        <authorList>
            <person name="Gao J."/>
            <person name="Sun J."/>
        </authorList>
    </citation>
    <scope>NUCLEOTIDE SEQUENCE [LARGE SCALE GENOMIC DNA]</scope>
    <source>
        <strain evidence="2 3">CCBAU10050</strain>
    </source>
</reference>
<evidence type="ECO:0000313" key="2">
    <source>
        <dbReference type="EMBL" id="NGO64579.1"/>
    </source>
</evidence>
<dbReference type="Proteomes" id="UP000477849">
    <property type="component" value="Unassembled WGS sequence"/>
</dbReference>
<dbReference type="EMBL" id="JAAKZH010000003">
    <property type="protein sequence ID" value="NGO64579.1"/>
    <property type="molecule type" value="Genomic_DNA"/>
</dbReference>
<dbReference type="RefSeq" id="WP_163904665.1">
    <property type="nucleotide sequence ID" value="NZ_CP048427.1"/>
</dbReference>
<keyword evidence="1" id="KW-0732">Signal</keyword>